<dbReference type="Proteomes" id="UP000258476">
    <property type="component" value="Chromosome"/>
</dbReference>
<keyword evidence="2" id="KW-0812">Transmembrane</keyword>
<evidence type="ECO:0000313" key="4">
    <source>
        <dbReference type="Proteomes" id="UP000258476"/>
    </source>
</evidence>
<evidence type="ECO:0000256" key="1">
    <source>
        <dbReference type="SAM" id="MobiDB-lite"/>
    </source>
</evidence>
<accession>A0A3B0PT58</accession>
<evidence type="ECO:0000256" key="2">
    <source>
        <dbReference type="SAM" id="Phobius"/>
    </source>
</evidence>
<sequence>MSQVINLRLSRTSAENAPMLSHLKFKLMITLVALSICAGLAGCIAGAILLPTLPILMISGSVIISLISIICLCSFLMISSKTNKEIQQINYILLKQNQELLEAQANSQNNYNNLKQIVTSSKSPPSIPTSENSNSNEEQSN</sequence>
<feature type="compositionally biased region" description="Low complexity" evidence="1">
    <location>
        <begin position="119"/>
        <end position="141"/>
    </location>
</feature>
<protein>
    <submittedName>
        <fullName evidence="3">Uncharacterized protein</fullName>
    </submittedName>
</protein>
<proteinExistence type="predicted"/>
<keyword evidence="2" id="KW-1133">Transmembrane helix</keyword>
<dbReference type="KEGG" id="chla:C834K_0727"/>
<feature type="transmembrane region" description="Helical" evidence="2">
    <location>
        <begin position="55"/>
        <end position="78"/>
    </location>
</feature>
<feature type="transmembrane region" description="Helical" evidence="2">
    <location>
        <begin position="27"/>
        <end position="49"/>
    </location>
</feature>
<dbReference type="AlphaFoldDB" id="A0A3B0PT58"/>
<dbReference type="EMBL" id="LS992154">
    <property type="protein sequence ID" value="SYX09171.1"/>
    <property type="molecule type" value="Genomic_DNA"/>
</dbReference>
<name>A0A3B0PT58_9CHLA</name>
<organism evidence="3 4">
    <name type="scientific">Chlamydia poikilotherma</name>
    <dbReference type="NCBI Taxonomy" id="1967783"/>
    <lineage>
        <taxon>Bacteria</taxon>
        <taxon>Pseudomonadati</taxon>
        <taxon>Chlamydiota</taxon>
        <taxon>Chlamydiia</taxon>
        <taxon>Chlamydiales</taxon>
        <taxon>Chlamydiaceae</taxon>
        <taxon>Chlamydia/Chlamydophila group</taxon>
        <taxon>Chlamydia</taxon>
    </lineage>
</organism>
<keyword evidence="2" id="KW-0472">Membrane</keyword>
<gene>
    <name evidence="3" type="ORF">C834K_0727</name>
</gene>
<keyword evidence="4" id="KW-1185">Reference proteome</keyword>
<evidence type="ECO:0000313" key="3">
    <source>
        <dbReference type="EMBL" id="SYX09171.1"/>
    </source>
</evidence>
<reference evidence="4" key="1">
    <citation type="submission" date="2017-11" db="EMBL/GenBank/DDBJ databases">
        <authorList>
            <person name="Seth-Smith MB H."/>
        </authorList>
    </citation>
    <scope>NUCLEOTIDE SEQUENCE [LARGE SCALE GENOMIC DNA]</scope>
</reference>
<feature type="region of interest" description="Disordered" evidence="1">
    <location>
        <begin position="118"/>
        <end position="141"/>
    </location>
</feature>